<accession>A0ACB7GQB7</accession>
<evidence type="ECO:0000313" key="1">
    <source>
        <dbReference type="EMBL" id="KAG8642430.1"/>
    </source>
</evidence>
<keyword evidence="2" id="KW-1185">Reference proteome</keyword>
<dbReference type="EMBL" id="CM004398">
    <property type="protein sequence ID" value="KAG8642430.1"/>
    <property type="molecule type" value="Genomic_DNA"/>
</dbReference>
<protein>
    <submittedName>
        <fullName evidence="1">Uncharacterized protein</fullName>
    </submittedName>
</protein>
<organism evidence="1 2">
    <name type="scientific">Manihot esculenta</name>
    <name type="common">Cassava</name>
    <name type="synonym">Jatropha manihot</name>
    <dbReference type="NCBI Taxonomy" id="3983"/>
    <lineage>
        <taxon>Eukaryota</taxon>
        <taxon>Viridiplantae</taxon>
        <taxon>Streptophyta</taxon>
        <taxon>Embryophyta</taxon>
        <taxon>Tracheophyta</taxon>
        <taxon>Spermatophyta</taxon>
        <taxon>Magnoliopsida</taxon>
        <taxon>eudicotyledons</taxon>
        <taxon>Gunneridae</taxon>
        <taxon>Pentapetalae</taxon>
        <taxon>rosids</taxon>
        <taxon>fabids</taxon>
        <taxon>Malpighiales</taxon>
        <taxon>Euphorbiaceae</taxon>
        <taxon>Crotonoideae</taxon>
        <taxon>Manihoteae</taxon>
        <taxon>Manihot</taxon>
    </lineage>
</organism>
<name>A0ACB7GQB7_MANES</name>
<sequence length="63" mass="7277">MAGFEQQVKERAKELKIFFKKGVKIVGESCKKGWNKVKHMKRRRGGESLIQINKARALAYGRN</sequence>
<reference evidence="2" key="1">
    <citation type="journal article" date="2016" name="Nat. Biotechnol.">
        <title>Sequencing wild and cultivated cassava and related species reveals extensive interspecific hybridization and genetic diversity.</title>
        <authorList>
            <person name="Bredeson J.V."/>
            <person name="Lyons J.B."/>
            <person name="Prochnik S.E."/>
            <person name="Wu G.A."/>
            <person name="Ha C.M."/>
            <person name="Edsinger-Gonzales E."/>
            <person name="Grimwood J."/>
            <person name="Schmutz J."/>
            <person name="Rabbi I.Y."/>
            <person name="Egesi C."/>
            <person name="Nauluvula P."/>
            <person name="Lebot V."/>
            <person name="Ndunguru J."/>
            <person name="Mkamilo G."/>
            <person name="Bart R.S."/>
            <person name="Setter T.L."/>
            <person name="Gleadow R.M."/>
            <person name="Kulakow P."/>
            <person name="Ferguson M.E."/>
            <person name="Rounsley S."/>
            <person name="Rokhsar D.S."/>
        </authorList>
    </citation>
    <scope>NUCLEOTIDE SEQUENCE [LARGE SCALE GENOMIC DNA]</scope>
    <source>
        <strain evidence="2">cv. AM560-2</strain>
    </source>
</reference>
<evidence type="ECO:0000313" key="2">
    <source>
        <dbReference type="Proteomes" id="UP000091857"/>
    </source>
</evidence>
<comment type="caution">
    <text evidence="1">The sequence shown here is derived from an EMBL/GenBank/DDBJ whole genome shotgun (WGS) entry which is preliminary data.</text>
</comment>
<proteinExistence type="predicted"/>
<dbReference type="Proteomes" id="UP000091857">
    <property type="component" value="Chromosome 12"/>
</dbReference>
<gene>
    <name evidence="1" type="ORF">MANES_12G087300v8</name>
</gene>